<accession>A0A645IJ88</accession>
<reference evidence="2" key="1">
    <citation type="submission" date="2019-08" db="EMBL/GenBank/DDBJ databases">
        <authorList>
            <person name="Kucharzyk K."/>
            <person name="Murdoch R.W."/>
            <person name="Higgins S."/>
            <person name="Loffler F."/>
        </authorList>
    </citation>
    <scope>NUCLEOTIDE SEQUENCE</scope>
</reference>
<dbReference type="Gene3D" id="1.10.443.10">
    <property type="entry name" value="Intergrase catalytic core"/>
    <property type="match status" value="1"/>
</dbReference>
<dbReference type="InterPro" id="IPR013762">
    <property type="entry name" value="Integrase-like_cat_sf"/>
</dbReference>
<keyword evidence="1" id="KW-0233">DNA recombination</keyword>
<dbReference type="GO" id="GO:0003677">
    <property type="term" value="F:DNA binding"/>
    <property type="evidence" value="ECO:0007669"/>
    <property type="project" value="InterPro"/>
</dbReference>
<sequence length="72" mass="7952">MLNHGIPLLTVSYILGHSQPSTTLNMYGHQFSAMELQAACLVDDIFDQPQVKPQSQPSPLPVEFLSVSNLKK</sequence>
<evidence type="ECO:0000256" key="1">
    <source>
        <dbReference type="ARBA" id="ARBA00023172"/>
    </source>
</evidence>
<dbReference type="GO" id="GO:0015074">
    <property type="term" value="P:DNA integration"/>
    <property type="evidence" value="ECO:0007669"/>
    <property type="project" value="InterPro"/>
</dbReference>
<dbReference type="InterPro" id="IPR011010">
    <property type="entry name" value="DNA_brk_join_enz"/>
</dbReference>
<evidence type="ECO:0000313" key="2">
    <source>
        <dbReference type="EMBL" id="MPN47393.1"/>
    </source>
</evidence>
<dbReference type="EMBL" id="VSSQ01108858">
    <property type="protein sequence ID" value="MPN47393.1"/>
    <property type="molecule type" value="Genomic_DNA"/>
</dbReference>
<name>A0A645IJ88_9ZZZZ</name>
<protein>
    <recommendedName>
        <fullName evidence="3">Tyr recombinase domain-containing protein</fullName>
    </recommendedName>
</protein>
<gene>
    <name evidence="2" type="ORF">SDC9_194995</name>
</gene>
<evidence type="ECO:0008006" key="3">
    <source>
        <dbReference type="Google" id="ProtNLM"/>
    </source>
</evidence>
<dbReference type="SUPFAM" id="SSF56349">
    <property type="entry name" value="DNA breaking-rejoining enzymes"/>
    <property type="match status" value="1"/>
</dbReference>
<organism evidence="2">
    <name type="scientific">bioreactor metagenome</name>
    <dbReference type="NCBI Taxonomy" id="1076179"/>
    <lineage>
        <taxon>unclassified sequences</taxon>
        <taxon>metagenomes</taxon>
        <taxon>ecological metagenomes</taxon>
    </lineage>
</organism>
<dbReference type="AlphaFoldDB" id="A0A645IJ88"/>
<dbReference type="GO" id="GO:0006310">
    <property type="term" value="P:DNA recombination"/>
    <property type="evidence" value="ECO:0007669"/>
    <property type="project" value="UniProtKB-KW"/>
</dbReference>
<proteinExistence type="predicted"/>
<comment type="caution">
    <text evidence="2">The sequence shown here is derived from an EMBL/GenBank/DDBJ whole genome shotgun (WGS) entry which is preliminary data.</text>
</comment>